<organism evidence="3 4">
    <name type="scientific">Mycolicibacterium doricum</name>
    <dbReference type="NCBI Taxonomy" id="126673"/>
    <lineage>
        <taxon>Bacteria</taxon>
        <taxon>Bacillati</taxon>
        <taxon>Actinomycetota</taxon>
        <taxon>Actinomycetes</taxon>
        <taxon>Mycobacteriales</taxon>
        <taxon>Mycobacteriaceae</taxon>
        <taxon>Mycolicibacterium</taxon>
    </lineage>
</organism>
<dbReference type="Proteomes" id="UP000193564">
    <property type="component" value="Unassembled WGS sequence"/>
</dbReference>
<evidence type="ECO:0000313" key="4">
    <source>
        <dbReference type="Proteomes" id="UP000193564"/>
    </source>
</evidence>
<reference evidence="2 5" key="2">
    <citation type="journal article" date="2019" name="Emerg. Microbes Infect.">
        <title>Comprehensive subspecies identification of 175 nontuberculous mycobacteria species based on 7547 genomic profiles.</title>
        <authorList>
            <person name="Matsumoto Y."/>
            <person name="Kinjo T."/>
            <person name="Motooka D."/>
            <person name="Nabeya D."/>
            <person name="Jung N."/>
            <person name="Uechi K."/>
            <person name="Horii T."/>
            <person name="Iida T."/>
            <person name="Fujita J."/>
            <person name="Nakamura S."/>
        </authorList>
    </citation>
    <scope>NUCLEOTIDE SEQUENCE [LARGE SCALE GENOMIC DNA]</scope>
    <source>
        <strain evidence="2 5">JCM 12405</strain>
    </source>
</reference>
<keyword evidence="4" id="KW-1185">Reference proteome</keyword>
<dbReference type="GO" id="GO:0042546">
    <property type="term" value="P:cell wall biogenesis"/>
    <property type="evidence" value="ECO:0007669"/>
    <property type="project" value="UniProtKB-UniRule"/>
</dbReference>
<dbReference type="EMBL" id="LQOS01000054">
    <property type="protein sequence ID" value="ORV37011.1"/>
    <property type="molecule type" value="Genomic_DNA"/>
</dbReference>
<dbReference type="GO" id="GO:0005886">
    <property type="term" value="C:plasma membrane"/>
    <property type="evidence" value="ECO:0007669"/>
    <property type="project" value="UniProtKB-SubCell"/>
</dbReference>
<keyword evidence="1" id="KW-0472">Membrane</keyword>
<dbReference type="KEGG" id="mdr:MDOR_38530"/>
<protein>
    <recommendedName>
        <fullName evidence="1">Cell wall synthesis protein CwsA</fullName>
    </recommendedName>
    <alternativeName>
        <fullName evidence="1">Cell wall synthesis and cell shape protein A</fullName>
    </alternativeName>
</protein>
<evidence type="ECO:0000313" key="3">
    <source>
        <dbReference type="EMBL" id="ORV37011.1"/>
    </source>
</evidence>
<sequence length="136" mass="14386">MSLTPLTSRQRLARGLKYTAVGPVDVTLGVLGVGADSTKATAAELRRRYRSGQLRRELAAAQQNLVQELAAAQEAVSSFPETLTGVHARNRGRKLLAFGVGAGVLAVGAVTFSILRRSMKPEPSPLPPSVEVTPKP</sequence>
<keyword evidence="1" id="KW-0812">Transmembrane</keyword>
<keyword evidence="1" id="KW-1003">Cell membrane</keyword>
<keyword evidence="1" id="KW-0131">Cell cycle</keyword>
<comment type="similarity">
    <text evidence="1">Belongs to the CwsA family.</text>
</comment>
<dbReference type="AlphaFoldDB" id="A0A1X1SZ98"/>
<dbReference type="GO" id="GO:0008360">
    <property type="term" value="P:regulation of cell shape"/>
    <property type="evidence" value="ECO:0007669"/>
    <property type="project" value="UniProtKB-UniRule"/>
</dbReference>
<keyword evidence="1" id="KW-0133">Cell shape</keyword>
<dbReference type="InterPro" id="IPR024245">
    <property type="entry name" value="CwsA"/>
</dbReference>
<gene>
    <name evidence="1 2" type="primary">cwsA</name>
    <name evidence="3" type="ORF">AWC01_17080</name>
    <name evidence="2" type="ORF">MDOR_38530</name>
</gene>
<evidence type="ECO:0000256" key="1">
    <source>
        <dbReference type="HAMAP-Rule" id="MF_00927"/>
    </source>
</evidence>
<comment type="subcellular location">
    <subcellularLocation>
        <location evidence="1">Cell membrane</location>
        <topology evidence="1">Single-pass membrane protein</topology>
    </subcellularLocation>
    <text evidence="1">Localizes to poles and midcell sites.</text>
</comment>
<feature type="transmembrane region" description="Helical" evidence="1">
    <location>
        <begin position="95"/>
        <end position="115"/>
    </location>
</feature>
<accession>A0A1X1SZ98</accession>
<dbReference type="EMBL" id="AP022605">
    <property type="protein sequence ID" value="BBZ09684.1"/>
    <property type="molecule type" value="Genomic_DNA"/>
</dbReference>
<dbReference type="STRING" id="126673.AWC01_17080"/>
<keyword evidence="1" id="KW-1133">Transmembrane helix</keyword>
<dbReference type="OrthoDB" id="4762208at2"/>
<dbReference type="HAMAP" id="MF_00927">
    <property type="entry name" value="CwsA"/>
    <property type="match status" value="1"/>
</dbReference>
<evidence type="ECO:0000313" key="2">
    <source>
        <dbReference type="EMBL" id="BBZ09684.1"/>
    </source>
</evidence>
<reference evidence="3 4" key="1">
    <citation type="submission" date="2016-01" db="EMBL/GenBank/DDBJ databases">
        <title>The new phylogeny of the genus Mycobacterium.</title>
        <authorList>
            <person name="Tarcisio F."/>
            <person name="Conor M."/>
            <person name="Antonella G."/>
            <person name="Elisabetta G."/>
            <person name="Giulia F.S."/>
            <person name="Sara T."/>
            <person name="Anna F."/>
            <person name="Clotilde B."/>
            <person name="Roberto B."/>
            <person name="Veronica D.S."/>
            <person name="Fabio R."/>
            <person name="Monica P."/>
            <person name="Olivier J."/>
            <person name="Enrico T."/>
            <person name="Nicola S."/>
        </authorList>
    </citation>
    <scope>NUCLEOTIDE SEQUENCE [LARGE SCALE GENOMIC DNA]</scope>
    <source>
        <strain evidence="3 4">DSM 44339</strain>
    </source>
</reference>
<reference evidence="2" key="3">
    <citation type="submission" date="2020-02" db="EMBL/GenBank/DDBJ databases">
        <authorList>
            <person name="Matsumoto Y."/>
            <person name="Motooka D."/>
            <person name="Nakamura S."/>
        </authorList>
    </citation>
    <scope>NUCLEOTIDE SEQUENCE</scope>
    <source>
        <strain evidence="2">JCM 12405</strain>
    </source>
</reference>
<name>A0A1X1SZ98_9MYCO</name>
<dbReference type="Pfam" id="PF10814">
    <property type="entry name" value="CwsA"/>
    <property type="match status" value="1"/>
</dbReference>
<evidence type="ECO:0000313" key="5">
    <source>
        <dbReference type="Proteomes" id="UP000467201"/>
    </source>
</evidence>
<keyword evidence="1" id="KW-0132">Cell division</keyword>
<dbReference type="GO" id="GO:0051301">
    <property type="term" value="P:cell division"/>
    <property type="evidence" value="ECO:0007669"/>
    <property type="project" value="UniProtKB-UniRule"/>
</dbReference>
<proteinExistence type="inferred from homology"/>
<dbReference type="Proteomes" id="UP000467201">
    <property type="component" value="Chromosome"/>
</dbReference>
<dbReference type="RefSeq" id="WP_085192523.1">
    <property type="nucleotide sequence ID" value="NZ_AP022605.1"/>
</dbReference>
<comment type="function">
    <text evidence="1">Required for regulated cell division, cell wall synthesis and the maintenance of cell shape.</text>
</comment>